<accession>A0A0K9P4Q6</accession>
<dbReference type="FunFam" id="3.20.20.140:FF:000050">
    <property type="entry name" value="Adenosine/AMP deaminase family protein"/>
    <property type="match status" value="1"/>
</dbReference>
<keyword evidence="5" id="KW-0862">Zinc</keyword>
<dbReference type="Gene3D" id="3.20.20.140">
    <property type="entry name" value="Metal-dependent hydrolases"/>
    <property type="match status" value="1"/>
</dbReference>
<organism evidence="9 10">
    <name type="scientific">Zostera marina</name>
    <name type="common">Eelgrass</name>
    <dbReference type="NCBI Taxonomy" id="29655"/>
    <lineage>
        <taxon>Eukaryota</taxon>
        <taxon>Viridiplantae</taxon>
        <taxon>Streptophyta</taxon>
        <taxon>Embryophyta</taxon>
        <taxon>Tracheophyta</taxon>
        <taxon>Spermatophyta</taxon>
        <taxon>Magnoliopsida</taxon>
        <taxon>Liliopsida</taxon>
        <taxon>Zosteraceae</taxon>
        <taxon>Zostera</taxon>
    </lineage>
</organism>
<evidence type="ECO:0000313" key="9">
    <source>
        <dbReference type="EMBL" id="KMZ63993.1"/>
    </source>
</evidence>
<evidence type="ECO:0000256" key="2">
    <source>
        <dbReference type="ARBA" id="ARBA00006676"/>
    </source>
</evidence>
<dbReference type="GO" id="GO:0009117">
    <property type="term" value="P:nucleotide metabolic process"/>
    <property type="evidence" value="ECO:0007669"/>
    <property type="project" value="UniProtKB-KW"/>
</dbReference>
<evidence type="ECO:0000256" key="4">
    <source>
        <dbReference type="ARBA" id="ARBA00022801"/>
    </source>
</evidence>
<keyword evidence="10" id="KW-1185">Reference proteome</keyword>
<dbReference type="Proteomes" id="UP000036987">
    <property type="component" value="Unassembled WGS sequence"/>
</dbReference>
<dbReference type="PANTHER" id="PTHR11409">
    <property type="entry name" value="ADENOSINE DEAMINASE"/>
    <property type="match status" value="1"/>
</dbReference>
<name>A0A0K9P4Q6_ZOSMR</name>
<dbReference type="SUPFAM" id="SSF51556">
    <property type="entry name" value="Metallo-dependent hydrolases"/>
    <property type="match status" value="1"/>
</dbReference>
<evidence type="ECO:0000256" key="5">
    <source>
        <dbReference type="ARBA" id="ARBA00022833"/>
    </source>
</evidence>
<comment type="similarity">
    <text evidence="2">Belongs to the metallo-dependent hydrolases superfamily. Adenosine and AMP deaminases family.</text>
</comment>
<evidence type="ECO:0000256" key="1">
    <source>
        <dbReference type="ARBA" id="ARBA00001947"/>
    </source>
</evidence>
<keyword evidence="3" id="KW-0479">Metal-binding</keyword>
<dbReference type="CDD" id="cd00443">
    <property type="entry name" value="ADA_AMPD"/>
    <property type="match status" value="1"/>
</dbReference>
<dbReference type="PANTHER" id="PTHR11409:SF42">
    <property type="entry name" value="ADENOSINE DEAMINASE-LIKE PROTEIN"/>
    <property type="match status" value="1"/>
</dbReference>
<dbReference type="InterPro" id="IPR001365">
    <property type="entry name" value="A_deaminase_dom"/>
</dbReference>
<evidence type="ECO:0000259" key="8">
    <source>
        <dbReference type="Pfam" id="PF00962"/>
    </source>
</evidence>
<dbReference type="OMA" id="RPQFKPY"/>
<dbReference type="OrthoDB" id="272271at2759"/>
<evidence type="ECO:0000256" key="6">
    <source>
        <dbReference type="ARBA" id="ARBA00023080"/>
    </source>
</evidence>
<dbReference type="GO" id="GO:0046872">
    <property type="term" value="F:metal ion binding"/>
    <property type="evidence" value="ECO:0007669"/>
    <property type="project" value="UniProtKB-KW"/>
</dbReference>
<comment type="cofactor">
    <cofactor evidence="1">
        <name>Zn(2+)</name>
        <dbReference type="ChEBI" id="CHEBI:29105"/>
    </cofactor>
</comment>
<dbReference type="InterPro" id="IPR032466">
    <property type="entry name" value="Metal_Hydrolase"/>
</dbReference>
<evidence type="ECO:0000313" key="10">
    <source>
        <dbReference type="Proteomes" id="UP000036987"/>
    </source>
</evidence>
<dbReference type="Pfam" id="PF00962">
    <property type="entry name" value="A_deaminase"/>
    <property type="match status" value="1"/>
</dbReference>
<dbReference type="AlphaFoldDB" id="A0A0K9P4Q6"/>
<keyword evidence="4" id="KW-0378">Hydrolase</keyword>
<dbReference type="GO" id="GO:0004000">
    <property type="term" value="F:adenosine deaminase activity"/>
    <property type="evidence" value="ECO:0000318"/>
    <property type="project" value="GO_Central"/>
</dbReference>
<dbReference type="GO" id="GO:0006154">
    <property type="term" value="P:adenosine catabolic process"/>
    <property type="evidence" value="ECO:0000318"/>
    <property type="project" value="GO_Central"/>
</dbReference>
<dbReference type="InterPro" id="IPR006330">
    <property type="entry name" value="Ado/ade_deaminase"/>
</dbReference>
<evidence type="ECO:0000256" key="3">
    <source>
        <dbReference type="ARBA" id="ARBA00022723"/>
    </source>
</evidence>
<proteinExistence type="inferred from homology"/>
<sequence length="370" mass="41917">MARKMEDDKKMREWCREIPKIELHAHLNGSIRDSTLLELARGLGENGIIVLEDVEPVILKSSRTLPECFELFDLYHIIATDHSTVTRITKEVVEDFASENVIYLELRTTPKHNEAKGMTKDSYMKAVMQGLNNVDEVEVVLNSTQTSSNEEPETVINSFGNEIKQTRKIHVRILLSIDRRQTTESAMETVDLALKLRDSGVVGIDLSGNPVVGQWSTFLPALKYAKEQGLSVTLHCGEVPNQEEIQAMLEFQPERVGHACCLDDSHWKLLKSSKIPVEICLTSNVRTECVSSLDDHHFADLYNEMHPMAICTDDCGLFSTSLSHEYYIAGTTFGLSRDELYDFAKNAVKLSFVEDKVKKELLKIFDSYKR</sequence>
<comment type="catalytic activity">
    <reaction evidence="7">
        <text>N(6)-methyl-AMP + H2O + H(+) = IMP + methylamine</text>
        <dbReference type="Rhea" id="RHEA:16001"/>
        <dbReference type="ChEBI" id="CHEBI:15377"/>
        <dbReference type="ChEBI" id="CHEBI:15378"/>
        <dbReference type="ChEBI" id="CHEBI:58053"/>
        <dbReference type="ChEBI" id="CHEBI:59338"/>
        <dbReference type="ChEBI" id="CHEBI:144842"/>
    </reaction>
    <physiologicalReaction direction="left-to-right" evidence="7">
        <dbReference type="Rhea" id="RHEA:16002"/>
    </physiologicalReaction>
</comment>
<feature type="domain" description="Adenosine deaminase" evidence="8">
    <location>
        <begin position="19"/>
        <end position="363"/>
    </location>
</feature>
<gene>
    <name evidence="9" type="ORF">ZOSMA_38G01020</name>
</gene>
<comment type="caution">
    <text evidence="9">The sequence shown here is derived from an EMBL/GenBank/DDBJ whole genome shotgun (WGS) entry which is preliminary data.</text>
</comment>
<evidence type="ECO:0000256" key="7">
    <source>
        <dbReference type="ARBA" id="ARBA00048787"/>
    </source>
</evidence>
<protein>
    <recommendedName>
        <fullName evidence="8">Adenosine deaminase domain-containing protein</fullName>
    </recommendedName>
</protein>
<dbReference type="GO" id="GO:0046103">
    <property type="term" value="P:inosine biosynthetic process"/>
    <property type="evidence" value="ECO:0000318"/>
    <property type="project" value="GO_Central"/>
</dbReference>
<dbReference type="STRING" id="29655.A0A0K9P4Q6"/>
<keyword evidence="6" id="KW-0546">Nucleotide metabolism</keyword>
<reference evidence="10" key="1">
    <citation type="journal article" date="2016" name="Nature">
        <title>The genome of the seagrass Zostera marina reveals angiosperm adaptation to the sea.</title>
        <authorList>
            <person name="Olsen J.L."/>
            <person name="Rouze P."/>
            <person name="Verhelst B."/>
            <person name="Lin Y.-C."/>
            <person name="Bayer T."/>
            <person name="Collen J."/>
            <person name="Dattolo E."/>
            <person name="De Paoli E."/>
            <person name="Dittami S."/>
            <person name="Maumus F."/>
            <person name="Michel G."/>
            <person name="Kersting A."/>
            <person name="Lauritano C."/>
            <person name="Lohaus R."/>
            <person name="Toepel M."/>
            <person name="Tonon T."/>
            <person name="Vanneste K."/>
            <person name="Amirebrahimi M."/>
            <person name="Brakel J."/>
            <person name="Bostroem C."/>
            <person name="Chovatia M."/>
            <person name="Grimwood J."/>
            <person name="Jenkins J.W."/>
            <person name="Jueterbock A."/>
            <person name="Mraz A."/>
            <person name="Stam W.T."/>
            <person name="Tice H."/>
            <person name="Bornberg-Bauer E."/>
            <person name="Green P.J."/>
            <person name="Pearson G.A."/>
            <person name="Procaccini G."/>
            <person name="Duarte C.M."/>
            <person name="Schmutz J."/>
            <person name="Reusch T.B.H."/>
            <person name="Van de Peer Y."/>
        </authorList>
    </citation>
    <scope>NUCLEOTIDE SEQUENCE [LARGE SCALE GENOMIC DNA]</scope>
    <source>
        <strain evidence="10">cv. Finnish</strain>
    </source>
</reference>
<dbReference type="EMBL" id="LFYR01001193">
    <property type="protein sequence ID" value="KMZ63993.1"/>
    <property type="molecule type" value="Genomic_DNA"/>
</dbReference>